<proteinExistence type="predicted"/>
<evidence type="ECO:0000313" key="2">
    <source>
        <dbReference type="EMBL" id="KAF6395382.1"/>
    </source>
</evidence>
<reference evidence="2 3" key="1">
    <citation type="journal article" date="2020" name="Nature">
        <title>Six reference-quality genomes reveal evolution of bat adaptations.</title>
        <authorList>
            <person name="Jebb D."/>
            <person name="Huang Z."/>
            <person name="Pippel M."/>
            <person name="Hughes G.M."/>
            <person name="Lavrichenko K."/>
            <person name="Devanna P."/>
            <person name="Winkler S."/>
            <person name="Jermiin L.S."/>
            <person name="Skirmuntt E.C."/>
            <person name="Katzourakis A."/>
            <person name="Burkitt-Gray L."/>
            <person name="Ray D.A."/>
            <person name="Sullivan K.A.M."/>
            <person name="Roscito J.G."/>
            <person name="Kirilenko B.M."/>
            <person name="Davalos L.M."/>
            <person name="Corthals A.P."/>
            <person name="Power M.L."/>
            <person name="Jones G."/>
            <person name="Ransome R.D."/>
            <person name="Dechmann D.K.N."/>
            <person name="Locatelli A.G."/>
            <person name="Puechmaille S.J."/>
            <person name="Fedrigo O."/>
            <person name="Jarvis E.D."/>
            <person name="Hiller M."/>
            <person name="Vernes S.C."/>
            <person name="Myers E.W."/>
            <person name="Teeling E.C."/>
        </authorList>
    </citation>
    <scope>NUCLEOTIDE SEQUENCE [LARGE SCALE GENOMIC DNA]</scope>
    <source>
        <strain evidence="2">MRouAeg1</strain>
        <tissue evidence="2">Muscle</tissue>
    </source>
</reference>
<evidence type="ECO:0000256" key="1">
    <source>
        <dbReference type="SAM" id="MobiDB-lite"/>
    </source>
</evidence>
<evidence type="ECO:0000313" key="3">
    <source>
        <dbReference type="Proteomes" id="UP000593571"/>
    </source>
</evidence>
<name>A0A7J8B9P8_ROUAE</name>
<comment type="caution">
    <text evidence="2">The sequence shown here is derived from an EMBL/GenBank/DDBJ whole genome shotgun (WGS) entry which is preliminary data.</text>
</comment>
<dbReference type="Proteomes" id="UP000593571">
    <property type="component" value="Unassembled WGS sequence"/>
</dbReference>
<sequence>MCPNRVVFKSPTSTGRRPARDVRVRGPPLAPLPRFPTGRSSPERRTASFLPAVTTLSLQPRHLETRCGRSSRGPCLPAGSRPCGAEAAHCSTGFWQHTKPGPWRPHSSVPREQNPAQPAPRAGPEAACLVVPLTVRWGQNPGSPQETETLC</sequence>
<feature type="region of interest" description="Disordered" evidence="1">
    <location>
        <begin position="99"/>
        <end position="123"/>
    </location>
</feature>
<keyword evidence="3" id="KW-1185">Reference proteome</keyword>
<organism evidence="2 3">
    <name type="scientific">Rousettus aegyptiacus</name>
    <name type="common">Egyptian fruit bat</name>
    <name type="synonym">Pteropus aegyptiacus</name>
    <dbReference type="NCBI Taxonomy" id="9407"/>
    <lineage>
        <taxon>Eukaryota</taxon>
        <taxon>Metazoa</taxon>
        <taxon>Chordata</taxon>
        <taxon>Craniata</taxon>
        <taxon>Vertebrata</taxon>
        <taxon>Euteleostomi</taxon>
        <taxon>Mammalia</taxon>
        <taxon>Eutheria</taxon>
        <taxon>Laurasiatheria</taxon>
        <taxon>Chiroptera</taxon>
        <taxon>Yinpterochiroptera</taxon>
        <taxon>Pteropodoidea</taxon>
        <taxon>Pteropodidae</taxon>
        <taxon>Rousettinae</taxon>
        <taxon>Rousettus</taxon>
    </lineage>
</organism>
<feature type="region of interest" description="Disordered" evidence="1">
    <location>
        <begin position="1"/>
        <end position="46"/>
    </location>
</feature>
<dbReference type="EMBL" id="JACASE010000018">
    <property type="protein sequence ID" value="KAF6395382.1"/>
    <property type="molecule type" value="Genomic_DNA"/>
</dbReference>
<gene>
    <name evidence="2" type="ORF">HJG63_009939</name>
</gene>
<dbReference type="AlphaFoldDB" id="A0A7J8B9P8"/>
<protein>
    <submittedName>
        <fullName evidence="2">Uncharacterized protein</fullName>
    </submittedName>
</protein>
<accession>A0A7J8B9P8</accession>